<dbReference type="RefSeq" id="WP_204519408.1">
    <property type="nucleotide sequence ID" value="NZ_BAABIN010000012.1"/>
</dbReference>
<organism evidence="1 2">
    <name type="scientific">Brevibacillus fulvus</name>
    <dbReference type="NCBI Taxonomy" id="1125967"/>
    <lineage>
        <taxon>Bacteria</taxon>
        <taxon>Bacillati</taxon>
        <taxon>Bacillota</taxon>
        <taxon>Bacilli</taxon>
        <taxon>Bacillales</taxon>
        <taxon>Paenibacillaceae</taxon>
        <taxon>Brevibacillus</taxon>
    </lineage>
</organism>
<evidence type="ECO:0000313" key="2">
    <source>
        <dbReference type="Proteomes" id="UP000717624"/>
    </source>
</evidence>
<dbReference type="AlphaFoldDB" id="A0A938XWY5"/>
<reference evidence="1" key="1">
    <citation type="submission" date="2021-01" db="EMBL/GenBank/DDBJ databases">
        <title>Genomic Encyclopedia of Type Strains, Phase IV (KMG-IV): sequencing the most valuable type-strain genomes for metagenomic binning, comparative biology and taxonomic classification.</title>
        <authorList>
            <person name="Goeker M."/>
        </authorList>
    </citation>
    <scope>NUCLEOTIDE SEQUENCE</scope>
    <source>
        <strain evidence="1">DSM 25523</strain>
    </source>
</reference>
<keyword evidence="2" id="KW-1185">Reference proteome</keyword>
<dbReference type="InterPro" id="IPR035406">
    <property type="entry name" value="DUF5412"/>
</dbReference>
<accession>A0A938XWY5</accession>
<evidence type="ECO:0000313" key="1">
    <source>
        <dbReference type="EMBL" id="MBM7591712.1"/>
    </source>
</evidence>
<sequence>MKMKLIIVVAAIIVVILPRVKALFYPGLESIDTTKLHVVSETASPDSSYKLKIYVMGGALLNSDYSYIGEVEFDHHTRRKVFWIGGNTPAEPKWVDDHTIEIADQRIDILKDQYDFRWE</sequence>
<dbReference type="Proteomes" id="UP000717624">
    <property type="component" value="Unassembled WGS sequence"/>
</dbReference>
<dbReference type="Pfam" id="PF17428">
    <property type="entry name" value="DUF5412"/>
    <property type="match status" value="1"/>
</dbReference>
<comment type="caution">
    <text evidence="1">The sequence shown here is derived from an EMBL/GenBank/DDBJ whole genome shotgun (WGS) entry which is preliminary data.</text>
</comment>
<dbReference type="EMBL" id="JAFBEB010000014">
    <property type="protein sequence ID" value="MBM7591712.1"/>
    <property type="molecule type" value="Genomic_DNA"/>
</dbReference>
<proteinExistence type="predicted"/>
<gene>
    <name evidence="1" type="ORF">JOD01_003363</name>
</gene>
<name>A0A938XWY5_9BACL</name>
<protein>
    <submittedName>
        <fullName evidence="1">Uncharacterized protein</fullName>
    </submittedName>
</protein>